<comment type="caution">
    <text evidence="2">The sequence shown here is derived from an EMBL/GenBank/DDBJ whole genome shotgun (WGS) entry which is preliminary data.</text>
</comment>
<dbReference type="RefSeq" id="WP_382466858.1">
    <property type="nucleotide sequence ID" value="NZ_BAAASM010000020.1"/>
</dbReference>
<evidence type="ECO:0000313" key="3">
    <source>
        <dbReference type="Proteomes" id="UP001596065"/>
    </source>
</evidence>
<dbReference type="InterPro" id="IPR029062">
    <property type="entry name" value="Class_I_gatase-like"/>
</dbReference>
<protein>
    <submittedName>
        <fullName evidence="2">Uncharacterized protein</fullName>
    </submittedName>
</protein>
<organism evidence="2 3">
    <name type="scientific">Streptomyces nogalater</name>
    <dbReference type="NCBI Taxonomy" id="38314"/>
    <lineage>
        <taxon>Bacteria</taxon>
        <taxon>Bacillati</taxon>
        <taxon>Actinomycetota</taxon>
        <taxon>Actinomycetes</taxon>
        <taxon>Kitasatosporales</taxon>
        <taxon>Streptomycetaceae</taxon>
        <taxon>Streptomyces</taxon>
    </lineage>
</organism>
<reference evidence="3" key="1">
    <citation type="journal article" date="2019" name="Int. J. Syst. Evol. Microbiol.">
        <title>The Global Catalogue of Microorganisms (GCM) 10K type strain sequencing project: providing services to taxonomists for standard genome sequencing and annotation.</title>
        <authorList>
            <consortium name="The Broad Institute Genomics Platform"/>
            <consortium name="The Broad Institute Genome Sequencing Center for Infectious Disease"/>
            <person name="Wu L."/>
            <person name="Ma J."/>
        </authorList>
    </citation>
    <scope>NUCLEOTIDE SEQUENCE [LARGE SCALE GENOMIC DNA]</scope>
    <source>
        <strain evidence="3">KCTC 5701</strain>
    </source>
</reference>
<name>A0ABW0WPN5_STRNO</name>
<dbReference type="Gene3D" id="3.40.50.880">
    <property type="match status" value="1"/>
</dbReference>
<dbReference type="EMBL" id="JBHSOE010000040">
    <property type="protein sequence ID" value="MFC5658210.1"/>
    <property type="molecule type" value="Genomic_DNA"/>
</dbReference>
<accession>A0ABW0WPN5</accession>
<dbReference type="Proteomes" id="UP001596065">
    <property type="component" value="Unassembled WGS sequence"/>
</dbReference>
<gene>
    <name evidence="2" type="ORF">ACFP3J_22315</name>
</gene>
<evidence type="ECO:0000256" key="1">
    <source>
        <dbReference type="SAM" id="MobiDB-lite"/>
    </source>
</evidence>
<keyword evidence="3" id="KW-1185">Reference proteome</keyword>
<dbReference type="SUPFAM" id="SSF52317">
    <property type="entry name" value="Class I glutamine amidotransferase-like"/>
    <property type="match status" value="1"/>
</dbReference>
<proteinExistence type="predicted"/>
<feature type="region of interest" description="Disordered" evidence="1">
    <location>
        <begin position="79"/>
        <end position="98"/>
    </location>
</feature>
<sequence>MDGRPGGRRGLTAASPSRAARRAFAGYRATAFTNEEEIQGGPAGQAERLLRDRLTEAGVAVRASGPWTPHAVVDRNLITGRNPASSAPAAKEPVKLLG</sequence>
<evidence type="ECO:0000313" key="2">
    <source>
        <dbReference type="EMBL" id="MFC5658210.1"/>
    </source>
</evidence>